<dbReference type="OrthoDB" id="3968810at2"/>
<organism evidence="3 4">
    <name type="scientific">Streptomyces cinnamoneus</name>
    <name type="common">Streptoverticillium cinnamoneum</name>
    <dbReference type="NCBI Taxonomy" id="53446"/>
    <lineage>
        <taxon>Bacteria</taxon>
        <taxon>Bacillati</taxon>
        <taxon>Actinomycetota</taxon>
        <taxon>Actinomycetes</taxon>
        <taxon>Kitasatosporales</taxon>
        <taxon>Streptomycetaceae</taxon>
        <taxon>Streptomyces</taxon>
        <taxon>Streptomyces cinnamoneus group</taxon>
    </lineage>
</organism>
<protein>
    <submittedName>
        <fullName evidence="3">Teichoic acid biosynthesis protein C</fullName>
    </submittedName>
</protein>
<dbReference type="EMBL" id="NHZO01000145">
    <property type="protein sequence ID" value="PHQ51482.1"/>
    <property type="molecule type" value="Genomic_DNA"/>
</dbReference>
<feature type="domain" description="P68 RBP/TagC-like beta-propeller" evidence="2">
    <location>
        <begin position="63"/>
        <end position="323"/>
    </location>
</feature>
<sequence>MSRIAGFSRRSLLRAGSGLGLAAFGLGTAASPASAAVPASQRFDLTQASTDLYRGKPLHDVTVQQGFAFDNVNRRLFVAQRRNGSADAAGDLCVTQLDFAGNYVGYMHLTGFGHGVAFGAQGVGSSTYLWTEVDADNGYGQRLARFKFTSGTTLSHTSSALTKYTPVAAATEHTCSIDPVNNRLIVRYQLGDGKHIAVYDLAAATNGDFSNPLADFKQPTLPTASSKFQGYAAYGQYLYVMTGDDYETNGKDSDGNWIVDSEITSIDMNTGTIKQGPVLTKAGSTLDFREPEGLAVYQTVAGDVRLFLGFASGLENDRRSNLFYKDVLV</sequence>
<evidence type="ECO:0000256" key="1">
    <source>
        <dbReference type="SAM" id="SignalP"/>
    </source>
</evidence>
<keyword evidence="1" id="KW-0732">Signal</keyword>
<evidence type="ECO:0000313" key="4">
    <source>
        <dbReference type="Proteomes" id="UP000222531"/>
    </source>
</evidence>
<dbReference type="Pfam" id="PF21311">
    <property type="entry name" value="Phage_RBD_prop"/>
    <property type="match status" value="1"/>
</dbReference>
<name>A0A2G1XJR6_STRCJ</name>
<dbReference type="InterPro" id="IPR048799">
    <property type="entry name" value="P68_RBP_TagC-like_beta-prop"/>
</dbReference>
<feature type="signal peptide" evidence="1">
    <location>
        <begin position="1"/>
        <end position="35"/>
    </location>
</feature>
<gene>
    <name evidence="3" type="ORF">BLA24_13295</name>
</gene>
<accession>A0A2G1XJR6</accession>
<dbReference type="AlphaFoldDB" id="A0A2G1XJR6"/>
<reference evidence="3 4" key="1">
    <citation type="journal article" date="2017" name="Biochemistry">
        <title>Identification of the Biosynthetic Pathway for the Antibiotic Bicyclomycin.</title>
        <authorList>
            <person name="Patteson J."/>
            <person name="Cai W."/>
            <person name="Johnson R.A."/>
            <person name="Santa Maria K."/>
            <person name="Li B."/>
        </authorList>
    </citation>
    <scope>NUCLEOTIDE SEQUENCE [LARGE SCALE GENOMIC DNA]</scope>
    <source>
        <strain evidence="3 4">ATCC 21532</strain>
    </source>
</reference>
<feature type="chain" id="PRO_5044380980" evidence="1">
    <location>
        <begin position="36"/>
        <end position="329"/>
    </location>
</feature>
<dbReference type="RefSeq" id="WP_099199191.1">
    <property type="nucleotide sequence ID" value="NZ_JBIRXA010000002.1"/>
</dbReference>
<proteinExistence type="predicted"/>
<comment type="caution">
    <text evidence="3">The sequence shown here is derived from an EMBL/GenBank/DDBJ whole genome shotgun (WGS) entry which is preliminary data.</text>
</comment>
<dbReference type="Proteomes" id="UP000222531">
    <property type="component" value="Unassembled WGS sequence"/>
</dbReference>
<dbReference type="InterPro" id="IPR006311">
    <property type="entry name" value="TAT_signal"/>
</dbReference>
<keyword evidence="4" id="KW-1185">Reference proteome</keyword>
<evidence type="ECO:0000259" key="2">
    <source>
        <dbReference type="Pfam" id="PF21311"/>
    </source>
</evidence>
<dbReference type="PROSITE" id="PS51318">
    <property type="entry name" value="TAT"/>
    <property type="match status" value="1"/>
</dbReference>
<evidence type="ECO:0000313" key="3">
    <source>
        <dbReference type="EMBL" id="PHQ51482.1"/>
    </source>
</evidence>